<evidence type="ECO:0000256" key="1">
    <source>
        <dbReference type="SAM" id="Phobius"/>
    </source>
</evidence>
<dbReference type="GO" id="GO:0004672">
    <property type="term" value="F:protein kinase activity"/>
    <property type="evidence" value="ECO:0007669"/>
    <property type="project" value="InterPro"/>
</dbReference>
<dbReference type="InterPro" id="IPR000719">
    <property type="entry name" value="Prot_kinase_dom"/>
</dbReference>
<keyword evidence="1" id="KW-0812">Transmembrane</keyword>
<feature type="transmembrane region" description="Helical" evidence="1">
    <location>
        <begin position="325"/>
        <end position="345"/>
    </location>
</feature>
<sequence length="346" mass="37508">MPTPPVADTWPDLPPRVPERTLRTWGPGVRGGSSTVFDVFGHDDTVLYKKYAIPRAEEDLDRLVQLYRGLDDDSAALVRRRYAWPLAVVAGADGAVAGVLVPRAGMAYQAHLSTKKVRVRDLNYLLYEARAARVGIEPASLREKLKLIRALVEALRWLETRGLVHEDLAAHNLLWTLRPQPAVLLLDCDSIRPVDSVVEEPLLTSTDWTDPRVLTGDTPRPDHASTVYAVGLITARVLVAPSWRPSGADTDDPLGGQVPAALAPLIRASVRASGSRPRLSQWLTTLDAVIEAMTGEGPELQTTPSVSPVESLPRTAWTYALKGRLAVTVGFVIGAVAAVVLLTGLL</sequence>
<dbReference type="InterPro" id="IPR011009">
    <property type="entry name" value="Kinase-like_dom_sf"/>
</dbReference>
<dbReference type="Gene3D" id="1.10.510.10">
    <property type="entry name" value="Transferase(Phosphotransferase) domain 1"/>
    <property type="match status" value="1"/>
</dbReference>
<reference evidence="4" key="1">
    <citation type="submission" date="2016-06" db="EMBL/GenBank/DDBJ databases">
        <authorList>
            <person name="Varghese N."/>
            <person name="Submissions Spin"/>
        </authorList>
    </citation>
    <scope>NUCLEOTIDE SEQUENCE [LARGE SCALE GENOMIC DNA]</scope>
    <source>
        <strain evidence="4">DSM 45161</strain>
    </source>
</reference>
<gene>
    <name evidence="3" type="ORF">GA0070614_0351</name>
</gene>
<organism evidence="3 4">
    <name type="scientific">Micromonospora coxensis</name>
    <dbReference type="NCBI Taxonomy" id="356852"/>
    <lineage>
        <taxon>Bacteria</taxon>
        <taxon>Bacillati</taxon>
        <taxon>Actinomycetota</taxon>
        <taxon>Actinomycetes</taxon>
        <taxon>Micromonosporales</taxon>
        <taxon>Micromonosporaceae</taxon>
        <taxon>Micromonospora</taxon>
    </lineage>
</organism>
<accession>A0A1C5GTA8</accession>
<dbReference type="AlphaFoldDB" id="A0A1C5GTA8"/>
<dbReference type="GO" id="GO:0005524">
    <property type="term" value="F:ATP binding"/>
    <property type="evidence" value="ECO:0007669"/>
    <property type="project" value="InterPro"/>
</dbReference>
<feature type="domain" description="Protein kinase" evidence="2">
    <location>
        <begin position="19"/>
        <end position="346"/>
    </location>
</feature>
<keyword evidence="1" id="KW-1133">Transmembrane helix</keyword>
<dbReference type="PROSITE" id="PS50011">
    <property type="entry name" value="PROTEIN_KINASE_DOM"/>
    <property type="match status" value="1"/>
</dbReference>
<dbReference type="Proteomes" id="UP000198215">
    <property type="component" value="Chromosome I"/>
</dbReference>
<dbReference type="EMBL" id="LT607753">
    <property type="protein sequence ID" value="SCG37032.1"/>
    <property type="molecule type" value="Genomic_DNA"/>
</dbReference>
<protein>
    <recommendedName>
        <fullName evidence="2">Protein kinase domain-containing protein</fullName>
    </recommendedName>
</protein>
<name>A0A1C5GTA8_9ACTN</name>
<evidence type="ECO:0000313" key="4">
    <source>
        <dbReference type="Proteomes" id="UP000198215"/>
    </source>
</evidence>
<keyword evidence="4" id="KW-1185">Reference proteome</keyword>
<keyword evidence="1" id="KW-0472">Membrane</keyword>
<evidence type="ECO:0000259" key="2">
    <source>
        <dbReference type="PROSITE" id="PS50011"/>
    </source>
</evidence>
<dbReference type="OrthoDB" id="3700382at2"/>
<proteinExistence type="predicted"/>
<dbReference type="SUPFAM" id="SSF56112">
    <property type="entry name" value="Protein kinase-like (PK-like)"/>
    <property type="match status" value="2"/>
</dbReference>
<dbReference type="RefSeq" id="WP_157744856.1">
    <property type="nucleotide sequence ID" value="NZ_LT607753.1"/>
</dbReference>
<evidence type="ECO:0000313" key="3">
    <source>
        <dbReference type="EMBL" id="SCG37032.1"/>
    </source>
</evidence>